<feature type="chain" id="PRO_5047364769" evidence="8">
    <location>
        <begin position="17"/>
        <end position="678"/>
    </location>
</feature>
<feature type="transmembrane region" description="Helical" evidence="7">
    <location>
        <begin position="145"/>
        <end position="168"/>
    </location>
</feature>
<feature type="compositionally biased region" description="Pro residues" evidence="6">
    <location>
        <begin position="493"/>
        <end position="502"/>
    </location>
</feature>
<evidence type="ECO:0000259" key="9">
    <source>
        <dbReference type="SMART" id="SM01088"/>
    </source>
</evidence>
<proteinExistence type="predicted"/>
<comment type="subcellular location">
    <subcellularLocation>
        <location evidence="1">Membrane</location>
        <topology evidence="1">Multi-pass membrane protein</topology>
    </subcellularLocation>
</comment>
<feature type="compositionally biased region" description="Low complexity" evidence="6">
    <location>
        <begin position="549"/>
        <end position="561"/>
    </location>
</feature>
<evidence type="ECO:0000256" key="4">
    <source>
        <dbReference type="ARBA" id="ARBA00022989"/>
    </source>
</evidence>
<dbReference type="InterPro" id="IPR005178">
    <property type="entry name" value="Ostalpha/TMEM184C"/>
</dbReference>
<dbReference type="InterPro" id="IPR008160">
    <property type="entry name" value="Collagen"/>
</dbReference>
<dbReference type="SMART" id="SM01088">
    <property type="entry name" value="Col_cuticle_N"/>
    <property type="match status" value="1"/>
</dbReference>
<dbReference type="PANTHER" id="PTHR24637:SF334">
    <property type="entry name" value="NEMATODE CUTICLE COLLAGEN N-TERMINAL DOMAIN-CONTAINING PROTEIN"/>
    <property type="match status" value="1"/>
</dbReference>
<evidence type="ECO:0000313" key="11">
    <source>
        <dbReference type="Proteomes" id="UP001558632"/>
    </source>
</evidence>
<dbReference type="InterPro" id="IPR002486">
    <property type="entry name" value="Col_cuticle_N"/>
</dbReference>
<evidence type="ECO:0000256" key="1">
    <source>
        <dbReference type="ARBA" id="ARBA00004141"/>
    </source>
</evidence>
<keyword evidence="11" id="KW-1185">Reference proteome</keyword>
<organism evidence="10 11">
    <name type="scientific">Trichinella spiralis</name>
    <name type="common">Trichina worm</name>
    <dbReference type="NCBI Taxonomy" id="6334"/>
    <lineage>
        <taxon>Eukaryota</taxon>
        <taxon>Metazoa</taxon>
        <taxon>Ecdysozoa</taxon>
        <taxon>Nematoda</taxon>
        <taxon>Enoplea</taxon>
        <taxon>Dorylaimia</taxon>
        <taxon>Trichinellida</taxon>
        <taxon>Trichinellidae</taxon>
        <taxon>Trichinella</taxon>
    </lineage>
</organism>
<feature type="domain" description="Nematode cuticle collagen N-terminal" evidence="9">
    <location>
        <begin position="300"/>
        <end position="348"/>
    </location>
</feature>
<feature type="compositionally biased region" description="Pro residues" evidence="6">
    <location>
        <begin position="539"/>
        <end position="548"/>
    </location>
</feature>
<keyword evidence="10" id="KW-0176">Collagen</keyword>
<feature type="transmembrane region" description="Helical" evidence="7">
    <location>
        <begin position="112"/>
        <end position="133"/>
    </location>
</feature>
<reference evidence="10 11" key="1">
    <citation type="submission" date="2024-07" db="EMBL/GenBank/DDBJ databases">
        <title>Enhanced genomic and transcriptomic resources for Trichinella pseudospiralis and T. spiralis underpin the discovery of pronounced molecular differences between stages and species.</title>
        <authorList>
            <person name="Pasi K.K."/>
            <person name="La Rosa G."/>
            <person name="Gomez-Morales M.A."/>
            <person name="Tosini F."/>
            <person name="Sumanam S."/>
            <person name="Young N.D."/>
            <person name="Chang B.C."/>
            <person name="Robin G.B."/>
        </authorList>
    </citation>
    <scope>NUCLEOTIDE SEQUENCE [LARGE SCALE GENOMIC DNA]</scope>
    <source>
        <strain evidence="10">ISS534</strain>
    </source>
</reference>
<evidence type="ECO:0000256" key="5">
    <source>
        <dbReference type="ARBA" id="ARBA00023136"/>
    </source>
</evidence>
<keyword evidence="4 7" id="KW-1133">Transmembrane helix</keyword>
<dbReference type="Pfam" id="PF01391">
    <property type="entry name" value="Collagen"/>
    <property type="match status" value="2"/>
</dbReference>
<dbReference type="EMBL" id="JBEUSY010000176">
    <property type="protein sequence ID" value="KAL1242886.1"/>
    <property type="molecule type" value="Genomic_DNA"/>
</dbReference>
<evidence type="ECO:0000256" key="2">
    <source>
        <dbReference type="ARBA" id="ARBA00022692"/>
    </source>
</evidence>
<feature type="transmembrane region" description="Helical" evidence="7">
    <location>
        <begin position="180"/>
        <end position="198"/>
    </location>
</feature>
<dbReference type="GO" id="GO:0005581">
    <property type="term" value="C:collagen trimer"/>
    <property type="evidence" value="ECO:0007669"/>
    <property type="project" value="UniProtKB-KW"/>
</dbReference>
<name>A0ABR3KQF6_TRISP</name>
<feature type="transmembrane region" description="Helical" evidence="7">
    <location>
        <begin position="80"/>
        <end position="100"/>
    </location>
</feature>
<evidence type="ECO:0000256" key="7">
    <source>
        <dbReference type="SAM" id="Phobius"/>
    </source>
</evidence>
<feature type="compositionally biased region" description="Low complexity" evidence="6">
    <location>
        <begin position="584"/>
        <end position="595"/>
    </location>
</feature>
<dbReference type="PANTHER" id="PTHR24637">
    <property type="entry name" value="COLLAGEN"/>
    <property type="match status" value="1"/>
</dbReference>
<feature type="compositionally biased region" description="Basic and acidic residues" evidence="6">
    <location>
        <begin position="623"/>
        <end position="632"/>
    </location>
</feature>
<evidence type="ECO:0000256" key="6">
    <source>
        <dbReference type="SAM" id="MobiDB-lite"/>
    </source>
</evidence>
<keyword evidence="2 7" id="KW-0812">Transmembrane</keyword>
<feature type="region of interest" description="Disordered" evidence="6">
    <location>
        <begin position="470"/>
        <end position="678"/>
    </location>
</feature>
<feature type="signal peptide" evidence="8">
    <location>
        <begin position="1"/>
        <end position="16"/>
    </location>
</feature>
<evidence type="ECO:0000256" key="8">
    <source>
        <dbReference type="SAM" id="SignalP"/>
    </source>
</evidence>
<gene>
    <name evidence="10" type="ORF">TSPI_07002</name>
</gene>
<protein>
    <submittedName>
        <fullName evidence="10">Cuticle collagen dpy-5</fullName>
    </submittedName>
</protein>
<dbReference type="Pfam" id="PF01484">
    <property type="entry name" value="Col_cuticle_N"/>
    <property type="match status" value="1"/>
</dbReference>
<sequence length="678" mass="72775">MIWLLQIFLAISVCSCVGMCVPRAIAVCEIMMLFSFPSVCSNILEGDYINYREPELCCICCPCLPVKVITKDRIRAIRWLIYQNAILLPISYILALLVKLDKFDEITNISISVSYPIIITVTTVSALVAALLFDGIESEHSIVDLFFNFQMPLFRLLTVGTITCNGIIPAYDRSFMWSQVLLVTECLVLSYVLCWFLRPCVNKAFDLYPVHLPKRLPVYVDVTTSIDDGIMLELSKNLTNPKCHTTRYKRGKKSDCDTPAFKIPQGGPVGLHFGNPLTSSNNCQTSVYICIASALSQQSMAAIFGGMAILVCICVAPQICFDVQDIWLEIDEEMKEFRITSDQIWKELMHLSLPRSRRNAYAGSIAQSSAPGYVPVANILVPSYETVMDLEDSNNWASTNYQSTANKVEIPELSNGLYRKPAQREFSSNSKIEVTEAYSIASNGRDEFEAENLASNEGSGGIDQLLREDEETSAHFTKPSCKCSQTMASRCPAGPPGPPGKPGIPGENGEPGKPGLPGKDGRVVVNEPETQPCLKCPAEPGPPGPPGIQGPQGLSGSPGNPGMHGRNGSPGKPGDMGPPGTPGPKGKVGMKGPSGMDKRTIRGKKGLPGVPGKPGEPGVKGKPGKDGSDGARGDPGPPGSTGLPGPKGKEGKSGPMGQIGIPGPDATYCPCPARQNHS</sequence>
<keyword evidence="8" id="KW-0732">Signal</keyword>
<dbReference type="Proteomes" id="UP001558632">
    <property type="component" value="Unassembled WGS sequence"/>
</dbReference>
<dbReference type="SMART" id="SM01417">
    <property type="entry name" value="Solute_trans_a"/>
    <property type="match status" value="1"/>
</dbReference>
<keyword evidence="5 7" id="KW-0472">Membrane</keyword>
<keyword evidence="3" id="KW-0677">Repeat</keyword>
<feature type="compositionally biased region" description="Low complexity" evidence="6">
    <location>
        <begin position="504"/>
        <end position="517"/>
    </location>
</feature>
<accession>A0ABR3KQF6</accession>
<evidence type="ECO:0000313" key="10">
    <source>
        <dbReference type="EMBL" id="KAL1242886.1"/>
    </source>
</evidence>
<evidence type="ECO:0000256" key="3">
    <source>
        <dbReference type="ARBA" id="ARBA00022737"/>
    </source>
</evidence>
<comment type="caution">
    <text evidence="10">The sequence shown here is derived from an EMBL/GenBank/DDBJ whole genome shotgun (WGS) entry which is preliminary data.</text>
</comment>